<keyword evidence="3" id="KW-1185">Reference proteome</keyword>
<evidence type="ECO:0000313" key="2">
    <source>
        <dbReference type="EMBL" id="CAJ0570033.1"/>
    </source>
</evidence>
<comment type="caution">
    <text evidence="2">The sequence shown here is derived from an EMBL/GenBank/DDBJ whole genome shotgun (WGS) entry which is preliminary data.</text>
</comment>
<proteinExistence type="predicted"/>
<protein>
    <submittedName>
        <fullName evidence="2">Uncharacterized protein</fullName>
    </submittedName>
</protein>
<dbReference type="Proteomes" id="UP001177023">
    <property type="component" value="Unassembled WGS sequence"/>
</dbReference>
<name>A0AA36CK50_9BILA</name>
<feature type="coiled-coil region" evidence="1">
    <location>
        <begin position="109"/>
        <end position="136"/>
    </location>
</feature>
<organism evidence="2 3">
    <name type="scientific">Mesorhabditis spiculigera</name>
    <dbReference type="NCBI Taxonomy" id="96644"/>
    <lineage>
        <taxon>Eukaryota</taxon>
        <taxon>Metazoa</taxon>
        <taxon>Ecdysozoa</taxon>
        <taxon>Nematoda</taxon>
        <taxon>Chromadorea</taxon>
        <taxon>Rhabditida</taxon>
        <taxon>Rhabditina</taxon>
        <taxon>Rhabditomorpha</taxon>
        <taxon>Rhabditoidea</taxon>
        <taxon>Rhabditidae</taxon>
        <taxon>Mesorhabditinae</taxon>
        <taxon>Mesorhabditis</taxon>
    </lineage>
</organism>
<gene>
    <name evidence="2" type="ORF">MSPICULIGERA_LOCUS8486</name>
</gene>
<evidence type="ECO:0000313" key="3">
    <source>
        <dbReference type="Proteomes" id="UP001177023"/>
    </source>
</evidence>
<accession>A0AA36CK50</accession>
<dbReference type="EMBL" id="CATQJA010002220">
    <property type="protein sequence ID" value="CAJ0570033.1"/>
    <property type="molecule type" value="Genomic_DNA"/>
</dbReference>
<keyword evidence="1" id="KW-0175">Coiled coil</keyword>
<reference evidence="2" key="1">
    <citation type="submission" date="2023-06" db="EMBL/GenBank/DDBJ databases">
        <authorList>
            <person name="Delattre M."/>
        </authorList>
    </citation>
    <scope>NUCLEOTIDE SEQUENCE</scope>
    <source>
        <strain evidence="2">AF72</strain>
    </source>
</reference>
<evidence type="ECO:0000256" key="1">
    <source>
        <dbReference type="SAM" id="Coils"/>
    </source>
</evidence>
<feature type="non-terminal residue" evidence="2">
    <location>
        <position position="163"/>
    </location>
</feature>
<sequence length="163" mass="18593">MDNLQESFRILCYKIADEAFKSKDLQRLSKSNGCKVDKKTAGEIRERHLQQFLTGVMDDFSKTCSGEEIEAKIARLADIREEAIERHGADAQGYRPVGDPRFDTLGIQMKCKEAYCARLQEEIEALDERIVENKTVNEQNTRVVKQLAENIKERLASKSPPTD</sequence>
<dbReference type="AlphaFoldDB" id="A0AA36CK50"/>